<reference evidence="6" key="1">
    <citation type="submission" date="2016-02" db="EMBL/GenBank/DDBJ databases">
        <title>Draft genome sequence of Microdochium bolleyi, a fungal endophyte of beachgrass.</title>
        <authorList>
            <consortium name="DOE Joint Genome Institute"/>
            <person name="David A.S."/>
            <person name="May G."/>
            <person name="Haridas S."/>
            <person name="Lim J."/>
            <person name="Wang M."/>
            <person name="Labutti K."/>
            <person name="Lipzen A."/>
            <person name="Barry K."/>
            <person name="Grigoriev I.V."/>
        </authorList>
    </citation>
    <scope>NUCLEOTIDE SEQUENCE [LARGE SCALE GENOMIC DNA]</scope>
    <source>
        <strain evidence="6">J235TASD1</strain>
    </source>
</reference>
<dbReference type="SMART" id="SM00368">
    <property type="entry name" value="LRR_RI"/>
    <property type="match status" value="8"/>
</dbReference>
<dbReference type="GO" id="GO:0006913">
    <property type="term" value="P:nucleocytoplasmic transport"/>
    <property type="evidence" value="ECO:0007669"/>
    <property type="project" value="TreeGrafter"/>
</dbReference>
<dbReference type="InterPro" id="IPR032675">
    <property type="entry name" value="LRR_dom_sf"/>
</dbReference>
<dbReference type="OrthoDB" id="184583at2759"/>
<keyword evidence="2" id="KW-0433">Leucine-rich repeat</keyword>
<dbReference type="InterPro" id="IPR027038">
    <property type="entry name" value="RanGap"/>
</dbReference>
<dbReference type="PANTHER" id="PTHR24113">
    <property type="entry name" value="RAN GTPASE-ACTIVATING PROTEIN 1"/>
    <property type="match status" value="1"/>
</dbReference>
<dbReference type="GO" id="GO:0031267">
    <property type="term" value="F:small GTPase binding"/>
    <property type="evidence" value="ECO:0007669"/>
    <property type="project" value="TreeGrafter"/>
</dbReference>
<evidence type="ECO:0000256" key="1">
    <source>
        <dbReference type="ARBA" id="ARBA00022468"/>
    </source>
</evidence>
<evidence type="ECO:0008006" key="7">
    <source>
        <dbReference type="Google" id="ProtNLM"/>
    </source>
</evidence>
<proteinExistence type="predicted"/>
<dbReference type="STRING" id="196109.A0A136J526"/>
<dbReference type="PANTHER" id="PTHR24113:SF12">
    <property type="entry name" value="RAN GTPASE-ACTIVATING PROTEIN 1"/>
    <property type="match status" value="1"/>
</dbReference>
<dbReference type="Gene3D" id="3.80.10.10">
    <property type="entry name" value="Ribonuclease Inhibitor"/>
    <property type="match status" value="1"/>
</dbReference>
<feature type="compositionally biased region" description="Acidic residues" evidence="4">
    <location>
        <begin position="355"/>
        <end position="390"/>
    </location>
</feature>
<keyword evidence="1" id="KW-0343">GTPase activation</keyword>
<dbReference type="FunCoup" id="A0A136J526">
    <property type="interactions" value="129"/>
</dbReference>
<dbReference type="EMBL" id="KQ964249">
    <property type="protein sequence ID" value="KXJ92189.1"/>
    <property type="molecule type" value="Genomic_DNA"/>
</dbReference>
<evidence type="ECO:0000256" key="3">
    <source>
        <dbReference type="ARBA" id="ARBA00022737"/>
    </source>
</evidence>
<organism evidence="5 6">
    <name type="scientific">Microdochium bolleyi</name>
    <dbReference type="NCBI Taxonomy" id="196109"/>
    <lineage>
        <taxon>Eukaryota</taxon>
        <taxon>Fungi</taxon>
        <taxon>Dikarya</taxon>
        <taxon>Ascomycota</taxon>
        <taxon>Pezizomycotina</taxon>
        <taxon>Sordariomycetes</taxon>
        <taxon>Xylariomycetidae</taxon>
        <taxon>Xylariales</taxon>
        <taxon>Microdochiaceae</taxon>
        <taxon>Microdochium</taxon>
    </lineage>
</organism>
<sequence>MAANSKVFSLEGKALKLDTAQDLEAHIAPLRASEDVEEVRILGNTLGVEACKLLGEVLATKKTLKIANLADIFTGRLLSEIPDALDALLTSLLNLPNLHTVNLNDNAFGINTVKPLLPFLSSHVPLQHLYLNNNGLGPHAGILVADALSELHAKKEAARKDGQTTVPDLETVICGRNRLENGSMTAWAKAYSLHSNIRQIKMVQNGIRQEGISHLLSEGLSHCRSLKVLDLQDNTFTTSGAKALARAAPLWTELQELGVGDSLLGAKGGFLVAKALAKGQNKQLEVLRLGFNEITAPGIKGFADAAKDGLPALRKIEINGNILDEGDESIVALQELLEARKEKLGGDVVDEDAWGVDELDELEEPDSDAEDVLDEDEEDVLDEDEEEDDIKPEVRAEKLVREAEEAQEEPTVQLMDKSVDALADKLGKTQI</sequence>
<evidence type="ECO:0000313" key="5">
    <source>
        <dbReference type="EMBL" id="KXJ92189.1"/>
    </source>
</evidence>
<dbReference type="InterPro" id="IPR001611">
    <property type="entry name" value="Leu-rich_rpt"/>
</dbReference>
<dbReference type="SUPFAM" id="SSF52047">
    <property type="entry name" value="RNI-like"/>
    <property type="match status" value="1"/>
</dbReference>
<evidence type="ECO:0000313" key="6">
    <source>
        <dbReference type="Proteomes" id="UP000070501"/>
    </source>
</evidence>
<gene>
    <name evidence="5" type="ORF">Micbo1qcDRAFT_233490</name>
</gene>
<evidence type="ECO:0000256" key="4">
    <source>
        <dbReference type="SAM" id="MobiDB-lite"/>
    </source>
</evidence>
<name>A0A136J526_9PEZI</name>
<keyword evidence="3" id="KW-0677">Repeat</keyword>
<dbReference type="GO" id="GO:0048471">
    <property type="term" value="C:perinuclear region of cytoplasm"/>
    <property type="evidence" value="ECO:0007669"/>
    <property type="project" value="TreeGrafter"/>
</dbReference>
<dbReference type="GO" id="GO:0005829">
    <property type="term" value="C:cytosol"/>
    <property type="evidence" value="ECO:0007669"/>
    <property type="project" value="TreeGrafter"/>
</dbReference>
<dbReference type="CDD" id="cd00116">
    <property type="entry name" value="LRR_RI"/>
    <property type="match status" value="1"/>
</dbReference>
<dbReference type="InParanoid" id="A0A136J526"/>
<accession>A0A136J526</accession>
<dbReference type="GO" id="GO:0005096">
    <property type="term" value="F:GTPase activator activity"/>
    <property type="evidence" value="ECO:0007669"/>
    <property type="project" value="UniProtKB-KW"/>
</dbReference>
<evidence type="ECO:0000256" key="2">
    <source>
        <dbReference type="ARBA" id="ARBA00022614"/>
    </source>
</evidence>
<protein>
    <recommendedName>
        <fullName evidence="7">Ran GTPase activating protein 1</fullName>
    </recommendedName>
</protein>
<feature type="region of interest" description="Disordered" evidence="4">
    <location>
        <begin position="355"/>
        <end position="416"/>
    </location>
</feature>
<keyword evidence="6" id="KW-1185">Reference proteome</keyword>
<dbReference type="AlphaFoldDB" id="A0A136J526"/>
<dbReference type="GO" id="GO:0005634">
    <property type="term" value="C:nucleus"/>
    <property type="evidence" value="ECO:0007669"/>
    <property type="project" value="TreeGrafter"/>
</dbReference>
<dbReference type="Proteomes" id="UP000070501">
    <property type="component" value="Unassembled WGS sequence"/>
</dbReference>
<feature type="compositionally biased region" description="Basic and acidic residues" evidence="4">
    <location>
        <begin position="391"/>
        <end position="404"/>
    </location>
</feature>
<dbReference type="Pfam" id="PF13516">
    <property type="entry name" value="LRR_6"/>
    <property type="match status" value="2"/>
</dbReference>